<evidence type="ECO:0000313" key="3">
    <source>
        <dbReference type="Proteomes" id="UP000732298"/>
    </source>
</evidence>
<comment type="caution">
    <text evidence="2">The sequence shown here is derived from an EMBL/GenBank/DDBJ whole genome shotgun (WGS) entry which is preliminary data.</text>
</comment>
<name>A0A8T3YJT1_9ARCH</name>
<dbReference type="Pfam" id="PF01850">
    <property type="entry name" value="PIN"/>
    <property type="match status" value="1"/>
</dbReference>
<dbReference type="EMBL" id="JACQPB010000042">
    <property type="protein sequence ID" value="MBI4210794.1"/>
    <property type="molecule type" value="Genomic_DNA"/>
</dbReference>
<reference evidence="2" key="1">
    <citation type="submission" date="2020-07" db="EMBL/GenBank/DDBJ databases">
        <title>Huge and variable diversity of episymbiotic CPR bacteria and DPANN archaea in groundwater ecosystems.</title>
        <authorList>
            <person name="He C.Y."/>
            <person name="Keren R."/>
            <person name="Whittaker M."/>
            <person name="Farag I.F."/>
            <person name="Doudna J."/>
            <person name="Cate J.H.D."/>
            <person name="Banfield J.F."/>
        </authorList>
    </citation>
    <scope>NUCLEOTIDE SEQUENCE</scope>
    <source>
        <strain evidence="2">NC_groundwater_1296_Ag_S-0.2um_52_80</strain>
    </source>
</reference>
<gene>
    <name evidence="2" type="ORF">HY544_04785</name>
</gene>
<feature type="domain" description="PIN" evidence="1">
    <location>
        <begin position="6"/>
        <end position="114"/>
    </location>
</feature>
<accession>A0A8T3YJT1</accession>
<dbReference type="InterPro" id="IPR029060">
    <property type="entry name" value="PIN-like_dom_sf"/>
</dbReference>
<protein>
    <submittedName>
        <fullName evidence="2">PIN domain-containing protein</fullName>
    </submittedName>
</protein>
<proteinExistence type="predicted"/>
<evidence type="ECO:0000313" key="2">
    <source>
        <dbReference type="EMBL" id="MBI4210794.1"/>
    </source>
</evidence>
<dbReference type="InterPro" id="IPR002716">
    <property type="entry name" value="PIN_dom"/>
</dbReference>
<dbReference type="Proteomes" id="UP000732298">
    <property type="component" value="Unassembled WGS sequence"/>
</dbReference>
<dbReference type="AlphaFoldDB" id="A0A8T3YJT1"/>
<dbReference type="Gene3D" id="3.40.50.1010">
    <property type="entry name" value="5'-nuclease"/>
    <property type="match status" value="1"/>
</dbReference>
<evidence type="ECO:0000259" key="1">
    <source>
        <dbReference type="Pfam" id="PF01850"/>
    </source>
</evidence>
<organism evidence="2 3">
    <name type="scientific">Candidatus Iainarchaeum sp</name>
    <dbReference type="NCBI Taxonomy" id="3101447"/>
    <lineage>
        <taxon>Archaea</taxon>
        <taxon>Candidatus Iainarchaeota</taxon>
        <taxon>Candidatus Iainarchaeia</taxon>
        <taxon>Candidatus Iainarchaeales</taxon>
        <taxon>Candidatus Iainarchaeaceae</taxon>
        <taxon>Candidatus Iainarchaeum</taxon>
    </lineage>
</organism>
<sequence length="120" mass="14236">MSYFWDSYAVIELMSGNANYAKYSSEEIMITVFNLVEIYWHAMHEYGEKEAQMIYGTYRKAVVEPDDEAFMEAIRFRKEHKKKGISYADCIGYIYAKRHGLKFLTGDRQFERLPNVEYAK</sequence>
<dbReference type="SUPFAM" id="SSF88723">
    <property type="entry name" value="PIN domain-like"/>
    <property type="match status" value="1"/>
</dbReference>